<dbReference type="Proteomes" id="UP000664628">
    <property type="component" value="Unassembled WGS sequence"/>
</dbReference>
<dbReference type="EMBL" id="JAFMYW010000028">
    <property type="protein sequence ID" value="MBO0953267.1"/>
    <property type="molecule type" value="Genomic_DNA"/>
</dbReference>
<evidence type="ECO:0000313" key="2">
    <source>
        <dbReference type="Proteomes" id="UP000664628"/>
    </source>
</evidence>
<proteinExistence type="predicted"/>
<gene>
    <name evidence="1" type="ORF">J2I46_32145</name>
</gene>
<comment type="caution">
    <text evidence="1">The sequence shown here is derived from an EMBL/GenBank/DDBJ whole genome shotgun (WGS) entry which is preliminary data.</text>
</comment>
<protein>
    <submittedName>
        <fullName evidence="1">Uncharacterized protein</fullName>
    </submittedName>
</protein>
<evidence type="ECO:0000313" key="1">
    <source>
        <dbReference type="EMBL" id="MBO0953267.1"/>
    </source>
</evidence>
<accession>A0ABS3JWI9</accession>
<organism evidence="1 2">
    <name type="scientific">Fibrella forsythiae</name>
    <dbReference type="NCBI Taxonomy" id="2817061"/>
    <lineage>
        <taxon>Bacteria</taxon>
        <taxon>Pseudomonadati</taxon>
        <taxon>Bacteroidota</taxon>
        <taxon>Cytophagia</taxon>
        <taxon>Cytophagales</taxon>
        <taxon>Spirosomataceae</taxon>
        <taxon>Fibrella</taxon>
    </lineage>
</organism>
<keyword evidence="2" id="KW-1185">Reference proteome</keyword>
<dbReference type="RefSeq" id="WP_207333219.1">
    <property type="nucleotide sequence ID" value="NZ_JAFMYW010000028.1"/>
</dbReference>
<name>A0ABS3JWI9_9BACT</name>
<reference evidence="1 2" key="1">
    <citation type="submission" date="2021-03" db="EMBL/GenBank/DDBJ databases">
        <title>Fibrella sp. HMF5405 genome sequencing and assembly.</title>
        <authorList>
            <person name="Kang H."/>
            <person name="Kim H."/>
            <person name="Bae S."/>
            <person name="Joh K."/>
        </authorList>
    </citation>
    <scope>NUCLEOTIDE SEQUENCE [LARGE SCALE GENOMIC DNA]</scope>
    <source>
        <strain evidence="1 2">HMF5405</strain>
    </source>
</reference>
<sequence>MQLFVFQNIDNFFNRAKNVSSVLAALSISWSDIVPVVLAPSTVSSIAIAASSVFRFPSADVSHL</sequence>